<name>A0A1S1U8X3_9BURK</name>
<evidence type="ECO:0000256" key="1">
    <source>
        <dbReference type="SAM" id="MobiDB-lite"/>
    </source>
</evidence>
<dbReference type="Proteomes" id="UP000179840">
    <property type="component" value="Unassembled WGS sequence"/>
</dbReference>
<organism evidence="2 3">
    <name type="scientific">Janthinobacterium lividum</name>
    <dbReference type="NCBI Taxonomy" id="29581"/>
    <lineage>
        <taxon>Bacteria</taxon>
        <taxon>Pseudomonadati</taxon>
        <taxon>Pseudomonadota</taxon>
        <taxon>Betaproteobacteria</taxon>
        <taxon>Burkholderiales</taxon>
        <taxon>Oxalobacteraceae</taxon>
        <taxon>Janthinobacterium</taxon>
    </lineage>
</organism>
<accession>A0A1S1U8X3</accession>
<dbReference type="RefSeq" id="WP_071077716.1">
    <property type="nucleotide sequence ID" value="NZ_LFKP01000008.1"/>
</dbReference>
<evidence type="ECO:0000313" key="2">
    <source>
        <dbReference type="EMBL" id="OHV96221.1"/>
    </source>
</evidence>
<gene>
    <name evidence="2" type="ORF">AKG95_15615</name>
</gene>
<protein>
    <submittedName>
        <fullName evidence="2">Uncharacterized protein</fullName>
    </submittedName>
</protein>
<comment type="caution">
    <text evidence="2">The sequence shown here is derived from an EMBL/GenBank/DDBJ whole genome shotgun (WGS) entry which is preliminary data.</text>
</comment>
<dbReference type="EMBL" id="LFKP01000008">
    <property type="protein sequence ID" value="OHV96221.1"/>
    <property type="molecule type" value="Genomic_DNA"/>
</dbReference>
<reference evidence="2 3" key="1">
    <citation type="submission" date="2015-06" db="EMBL/GenBank/DDBJ databases">
        <title>Draft genome sequencing of a biphenyl-degrading bacterium, Janthinobacterium lividum MEG1.</title>
        <authorList>
            <person name="Shimodaira J."/>
            <person name="Hatta T."/>
        </authorList>
    </citation>
    <scope>NUCLEOTIDE SEQUENCE [LARGE SCALE GENOMIC DNA]</scope>
    <source>
        <strain evidence="2 3">MEG1</strain>
    </source>
</reference>
<proteinExistence type="predicted"/>
<dbReference type="AlphaFoldDB" id="A0A1S1U8X3"/>
<feature type="region of interest" description="Disordered" evidence="1">
    <location>
        <begin position="52"/>
        <end position="74"/>
    </location>
</feature>
<evidence type="ECO:0000313" key="3">
    <source>
        <dbReference type="Proteomes" id="UP000179840"/>
    </source>
</evidence>
<sequence length="96" mass="10742">MKQKQKRTALVKGYITDDNKDALQAACTAMRKTVSDVLNECTIVIIRNHLDARPKRNDTPPFSSGARPKSINNRAQIVPAPRPCFGVVPRVVRMRV</sequence>